<keyword evidence="3" id="KW-0378">Hydrolase</keyword>
<evidence type="ECO:0000313" key="3">
    <source>
        <dbReference type="EMBL" id="MDT8758794.1"/>
    </source>
</evidence>
<feature type="domain" description="AB hydrolase-1" evidence="2">
    <location>
        <begin position="58"/>
        <end position="298"/>
    </location>
</feature>
<dbReference type="InterPro" id="IPR050228">
    <property type="entry name" value="Carboxylesterase_BioH"/>
</dbReference>
<dbReference type="GO" id="GO:0016787">
    <property type="term" value="F:hydrolase activity"/>
    <property type="evidence" value="ECO:0007669"/>
    <property type="project" value="UniProtKB-KW"/>
</dbReference>
<name>A0ABU3N2L5_9SPHN</name>
<feature type="chain" id="PRO_5045450717" evidence="1">
    <location>
        <begin position="22"/>
        <end position="313"/>
    </location>
</feature>
<evidence type="ECO:0000256" key="1">
    <source>
        <dbReference type="SAM" id="SignalP"/>
    </source>
</evidence>
<dbReference type="EMBL" id="JALMLT010000002">
    <property type="protein sequence ID" value="MDT8758794.1"/>
    <property type="molecule type" value="Genomic_DNA"/>
</dbReference>
<dbReference type="PRINTS" id="PR00111">
    <property type="entry name" value="ABHYDROLASE"/>
</dbReference>
<dbReference type="PANTHER" id="PTHR43194">
    <property type="entry name" value="HYDROLASE ALPHA/BETA FOLD FAMILY"/>
    <property type="match status" value="1"/>
</dbReference>
<dbReference type="Gene3D" id="3.40.50.1820">
    <property type="entry name" value="alpha/beta hydrolase"/>
    <property type="match status" value="1"/>
</dbReference>
<dbReference type="PANTHER" id="PTHR43194:SF2">
    <property type="entry name" value="PEROXISOMAL MEMBRANE PROTEIN LPX1"/>
    <property type="match status" value="1"/>
</dbReference>
<accession>A0ABU3N2L5</accession>
<gene>
    <name evidence="3" type="ORF">MZO42_08800</name>
</gene>
<sequence>MANPVLLAFAATTCLVGSQHAAAQAPVAPGSTYGADALSGEIVLMPHISVQKIGKGTPVILIPGLSSPRGAWDGVAPALAKSHSVYLVQVNGFGGDDPGANLKPGVLNGVVADLADLIVRQKLKNPAIVGHSMGGLIGLMLAARHPRNVGRLMVVDALPWFGVLMVPPGTEATVAMLEPRAAQMRDAVAASHGKPPSRAAAEANVAALARKPESRAKAVEWAMAADPRVTAQAMYEDLTTDLRPELNAITAPVTLVYAWNEQYPRKDQAEAFFRAQYAALAHATYVGVGDSAHFVMLDQSEAFRAALDAFLAG</sequence>
<protein>
    <submittedName>
        <fullName evidence="3">Alpha/beta hydrolase</fullName>
    </submittedName>
</protein>
<dbReference type="InterPro" id="IPR000073">
    <property type="entry name" value="AB_hydrolase_1"/>
</dbReference>
<proteinExistence type="predicted"/>
<feature type="signal peptide" evidence="1">
    <location>
        <begin position="1"/>
        <end position="21"/>
    </location>
</feature>
<organism evidence="3">
    <name type="scientific">Sphingomonas psychrotolerans</name>
    <dbReference type="NCBI Taxonomy" id="1327635"/>
    <lineage>
        <taxon>Bacteria</taxon>
        <taxon>Pseudomonadati</taxon>
        <taxon>Pseudomonadota</taxon>
        <taxon>Alphaproteobacteria</taxon>
        <taxon>Sphingomonadales</taxon>
        <taxon>Sphingomonadaceae</taxon>
        <taxon>Sphingomonas</taxon>
    </lineage>
</organism>
<reference evidence="3" key="1">
    <citation type="submission" date="2022-04" db="EMBL/GenBank/DDBJ databases">
        <title>Tomato heritable bacteria conferring resistance against bacterial wilt.</title>
        <authorList>
            <person name="Yin J."/>
        </authorList>
    </citation>
    <scope>NUCLEOTIDE SEQUENCE</scope>
    <source>
        <strain evidence="3">Cra20</strain>
    </source>
</reference>
<keyword evidence="1" id="KW-0732">Signal</keyword>
<evidence type="ECO:0000259" key="2">
    <source>
        <dbReference type="Pfam" id="PF00561"/>
    </source>
</evidence>
<dbReference type="SUPFAM" id="SSF53474">
    <property type="entry name" value="alpha/beta-Hydrolases"/>
    <property type="match status" value="1"/>
</dbReference>
<dbReference type="Pfam" id="PF00561">
    <property type="entry name" value="Abhydrolase_1"/>
    <property type="match status" value="1"/>
</dbReference>
<comment type="caution">
    <text evidence="3">The sequence shown here is derived from an EMBL/GenBank/DDBJ whole genome shotgun (WGS) entry which is preliminary data.</text>
</comment>
<dbReference type="InterPro" id="IPR029058">
    <property type="entry name" value="AB_hydrolase_fold"/>
</dbReference>